<protein>
    <recommendedName>
        <fullName evidence="12">Geranylgeranyl diphosphate synthase</fullName>
        <ecNumber evidence="4">2.5.1.29</ecNumber>
    </recommendedName>
    <alternativeName>
        <fullName evidence="13">Farnesyltranstransferase</fullName>
    </alternativeName>
</protein>
<comment type="function">
    <text evidence="15">Catalyzes the condensation of farnesyl diphosphate (FPP) and isopentenyl diphosphate (IPP) to yield geranylgeranyl diphosphate (GGPP) needed for biosynthesis of carotenoids and diterpenes.</text>
</comment>
<gene>
    <name evidence="17" type="ORF">DI396_08685</name>
</gene>
<keyword evidence="5" id="KW-0602">Photosynthesis</keyword>
<evidence type="ECO:0000313" key="17">
    <source>
        <dbReference type="EMBL" id="PYC47724.1"/>
    </source>
</evidence>
<dbReference type="GO" id="GO:0015995">
    <property type="term" value="P:chlorophyll biosynthetic process"/>
    <property type="evidence" value="ECO:0007669"/>
    <property type="project" value="UniProtKB-KW"/>
</dbReference>
<dbReference type="GO" id="GO:0015979">
    <property type="term" value="P:photosynthesis"/>
    <property type="evidence" value="ECO:0007669"/>
    <property type="project" value="UniProtKB-KW"/>
</dbReference>
<evidence type="ECO:0000256" key="6">
    <source>
        <dbReference type="ARBA" id="ARBA00022679"/>
    </source>
</evidence>
<keyword evidence="7" id="KW-0479">Metal-binding</keyword>
<comment type="pathway">
    <text evidence="2">Isoprenoid biosynthesis; geranylgeranyl diphosphate biosynthesis; geranylgeranyl diphosphate from farnesyl diphosphate and isopentenyl diphosphate: step 1/1.</text>
</comment>
<dbReference type="EMBL" id="QFVT01000005">
    <property type="protein sequence ID" value="PYC47724.1"/>
    <property type="molecule type" value="Genomic_DNA"/>
</dbReference>
<keyword evidence="9" id="KW-0460">Magnesium</keyword>
<dbReference type="SFLD" id="SFLDS00005">
    <property type="entry name" value="Isoprenoid_Synthase_Type_I"/>
    <property type="match status" value="1"/>
</dbReference>
<dbReference type="PROSITE" id="PS00444">
    <property type="entry name" value="POLYPRENYL_SYNTHASE_2"/>
    <property type="match status" value="1"/>
</dbReference>
<evidence type="ECO:0000256" key="16">
    <source>
        <dbReference type="RuleBase" id="RU004466"/>
    </source>
</evidence>
<comment type="cofactor">
    <cofactor evidence="1">
        <name>Mg(2+)</name>
        <dbReference type="ChEBI" id="CHEBI:18420"/>
    </cofactor>
</comment>
<evidence type="ECO:0000256" key="1">
    <source>
        <dbReference type="ARBA" id="ARBA00001946"/>
    </source>
</evidence>
<evidence type="ECO:0000256" key="2">
    <source>
        <dbReference type="ARBA" id="ARBA00005221"/>
    </source>
</evidence>
<evidence type="ECO:0000256" key="11">
    <source>
        <dbReference type="ARBA" id="ARBA00023229"/>
    </source>
</evidence>
<evidence type="ECO:0000256" key="5">
    <source>
        <dbReference type="ARBA" id="ARBA00022531"/>
    </source>
</evidence>
<dbReference type="GO" id="GO:0016117">
    <property type="term" value="P:carotenoid biosynthetic process"/>
    <property type="evidence" value="ECO:0007669"/>
    <property type="project" value="UniProtKB-KW"/>
</dbReference>
<dbReference type="GO" id="GO:0004311">
    <property type="term" value="F:geranylgeranyl diphosphate synthase activity"/>
    <property type="evidence" value="ECO:0007669"/>
    <property type="project" value="UniProtKB-EC"/>
</dbReference>
<dbReference type="SUPFAM" id="SSF48576">
    <property type="entry name" value="Terpenoid synthases"/>
    <property type="match status" value="1"/>
</dbReference>
<accession>A0A2V4MYU7</accession>
<dbReference type="InterPro" id="IPR000092">
    <property type="entry name" value="Polyprenyl_synt"/>
</dbReference>
<dbReference type="PANTHER" id="PTHR43281:SF1">
    <property type="entry name" value="FARNESYL DIPHOSPHATE SYNTHASE"/>
    <property type="match status" value="1"/>
</dbReference>
<sequence>MGDQPVIEAMRYGLRGGKGLRAYLVLEGAALHDVDPARAIWPAAAIEAMHAYSLIHDDLPAMDDDDLRRGQPTVHVTWDDATAILAGDALQSLAFELALDPRGAQSAEARTELGLTLAQAAGARGMVLGQALDIAAETADRALTLDEITRLQNGKTGALIAWSATAGPRMARAKTEALQLYAEALGLAFQIADDILDVEGDEKTAGKRLQKDAGAGKATFVSLLGLAGAKARAAELTDAACDALSPYGKGADGLREAARFVISRQS</sequence>
<dbReference type="PROSITE" id="PS00723">
    <property type="entry name" value="POLYPRENYL_SYNTHASE_1"/>
    <property type="match status" value="1"/>
</dbReference>
<dbReference type="InterPro" id="IPR008949">
    <property type="entry name" value="Isoprenoid_synthase_dom_sf"/>
</dbReference>
<keyword evidence="11" id="KW-0414">Isoprene biosynthesis</keyword>
<comment type="similarity">
    <text evidence="3 16">Belongs to the FPP/GGPP synthase family.</text>
</comment>
<dbReference type="Gene3D" id="1.10.600.10">
    <property type="entry name" value="Farnesyl Diphosphate Synthase"/>
    <property type="match status" value="1"/>
</dbReference>
<dbReference type="AlphaFoldDB" id="A0A2V4MYU7"/>
<dbReference type="InterPro" id="IPR033749">
    <property type="entry name" value="Polyprenyl_synt_CS"/>
</dbReference>
<evidence type="ECO:0000256" key="15">
    <source>
        <dbReference type="ARBA" id="ARBA00054703"/>
    </source>
</evidence>
<dbReference type="EC" id="2.5.1.29" evidence="4"/>
<keyword evidence="10" id="KW-0149">Chlorophyll biosynthesis</keyword>
<dbReference type="SFLD" id="SFLDG01017">
    <property type="entry name" value="Polyprenyl_Transferase_Like"/>
    <property type="match status" value="1"/>
</dbReference>
<dbReference type="FunFam" id="1.10.600.10:FF:000001">
    <property type="entry name" value="Geranylgeranyl diphosphate synthase"/>
    <property type="match status" value="1"/>
</dbReference>
<keyword evidence="8" id="KW-0125">Carotenoid biosynthesis</keyword>
<proteinExistence type="inferred from homology"/>
<evidence type="ECO:0000313" key="18">
    <source>
        <dbReference type="Proteomes" id="UP000248012"/>
    </source>
</evidence>
<dbReference type="Pfam" id="PF00348">
    <property type="entry name" value="polyprenyl_synt"/>
    <property type="match status" value="1"/>
</dbReference>
<evidence type="ECO:0000256" key="10">
    <source>
        <dbReference type="ARBA" id="ARBA00023171"/>
    </source>
</evidence>
<evidence type="ECO:0000256" key="12">
    <source>
        <dbReference type="ARBA" id="ARBA00023818"/>
    </source>
</evidence>
<dbReference type="Proteomes" id="UP000248012">
    <property type="component" value="Unassembled WGS sequence"/>
</dbReference>
<comment type="caution">
    <text evidence="17">The sequence shown here is derived from an EMBL/GenBank/DDBJ whole genome shotgun (WGS) entry which is preliminary data.</text>
</comment>
<organism evidence="17 18">
    <name type="scientific">Litorivita pollutaquae</name>
    <dbReference type="NCBI Taxonomy" id="2200892"/>
    <lineage>
        <taxon>Bacteria</taxon>
        <taxon>Pseudomonadati</taxon>
        <taxon>Pseudomonadota</taxon>
        <taxon>Alphaproteobacteria</taxon>
        <taxon>Rhodobacterales</taxon>
        <taxon>Paracoccaceae</taxon>
        <taxon>Litorivita</taxon>
    </lineage>
</organism>
<reference evidence="17 18" key="1">
    <citation type="submission" date="2018-05" db="EMBL/GenBank/DDBJ databases">
        <title>Oceanovita maritima gen. nov., sp. nov., a marine bacterium in the family Rhodobacteraceae isolated from surface seawater of Lundu port Xiamen, China.</title>
        <authorList>
            <person name="Hetharua B.H."/>
            <person name="Min D."/>
            <person name="Liao H."/>
            <person name="Tian Y."/>
        </authorList>
    </citation>
    <scope>NUCLEOTIDE SEQUENCE [LARGE SCALE GENOMIC DNA]</scope>
    <source>
        <strain evidence="17 18">FSX-11</strain>
    </source>
</reference>
<evidence type="ECO:0000256" key="7">
    <source>
        <dbReference type="ARBA" id="ARBA00022723"/>
    </source>
</evidence>
<name>A0A2V4MYU7_9RHOB</name>
<dbReference type="GO" id="GO:0046872">
    <property type="term" value="F:metal ion binding"/>
    <property type="evidence" value="ECO:0007669"/>
    <property type="project" value="UniProtKB-KW"/>
</dbReference>
<keyword evidence="6 16" id="KW-0808">Transferase</keyword>
<evidence type="ECO:0000256" key="14">
    <source>
        <dbReference type="ARBA" id="ARBA00048119"/>
    </source>
</evidence>
<evidence type="ECO:0000256" key="13">
    <source>
        <dbReference type="ARBA" id="ARBA00032052"/>
    </source>
</evidence>
<keyword evidence="18" id="KW-1185">Reference proteome</keyword>
<evidence type="ECO:0000256" key="8">
    <source>
        <dbReference type="ARBA" id="ARBA00022746"/>
    </source>
</evidence>
<dbReference type="OrthoDB" id="9805316at2"/>
<comment type="catalytic activity">
    <reaction evidence="14">
        <text>isopentenyl diphosphate + (2E,6E)-farnesyl diphosphate = (2E,6E,10E)-geranylgeranyl diphosphate + diphosphate</text>
        <dbReference type="Rhea" id="RHEA:17653"/>
        <dbReference type="ChEBI" id="CHEBI:33019"/>
        <dbReference type="ChEBI" id="CHEBI:58756"/>
        <dbReference type="ChEBI" id="CHEBI:128769"/>
        <dbReference type="ChEBI" id="CHEBI:175763"/>
        <dbReference type="EC" id="2.5.1.29"/>
    </reaction>
</comment>
<evidence type="ECO:0000256" key="4">
    <source>
        <dbReference type="ARBA" id="ARBA00012382"/>
    </source>
</evidence>
<evidence type="ECO:0000256" key="3">
    <source>
        <dbReference type="ARBA" id="ARBA00006706"/>
    </source>
</evidence>
<evidence type="ECO:0000256" key="9">
    <source>
        <dbReference type="ARBA" id="ARBA00022842"/>
    </source>
</evidence>
<dbReference type="PANTHER" id="PTHR43281">
    <property type="entry name" value="FARNESYL DIPHOSPHATE SYNTHASE"/>
    <property type="match status" value="1"/>
</dbReference>